<evidence type="ECO:0008006" key="3">
    <source>
        <dbReference type="Google" id="ProtNLM"/>
    </source>
</evidence>
<gene>
    <name evidence="1" type="ORF">EHS89_12810</name>
</gene>
<proteinExistence type="predicted"/>
<comment type="caution">
    <text evidence="1">The sequence shown here is derived from an EMBL/GenBank/DDBJ whole genome shotgun (WGS) entry which is preliminary data.</text>
</comment>
<sequence length="255" mass="28158">MMSFIREVGPVFDGSKLPDELLLREKGALQVFYAPFEHINVKAKVVLCGITPGAAQAEIALNTFSMQLRDGVNEAEALATVKSAASFAGSMRSSLSKMLDHVGVNELLGIDSCTGLFDEHKDMVHYTSALKNPVFYRGANYTGNPLMLKEDALKWQIDEILSKEVQQFGEDVIFIPLGPKPAQALLYLSKKGFLKQGQILQGIPHPSGANAERIKYFCEEKEKDKLSSRTNAEVIDDARSRIKAQLADITMSKYD</sequence>
<evidence type="ECO:0000313" key="2">
    <source>
        <dbReference type="Proteomes" id="UP000267535"/>
    </source>
</evidence>
<reference evidence="1 2" key="1">
    <citation type="submission" date="2018-11" db="EMBL/GenBank/DDBJ databases">
        <title>The draft genome sequence of Amphritea balenae JAMM 1525T.</title>
        <authorList>
            <person name="Fang Z."/>
            <person name="Zhang Y."/>
            <person name="Han X."/>
        </authorList>
    </citation>
    <scope>NUCLEOTIDE SEQUENCE [LARGE SCALE GENOMIC DNA]</scope>
    <source>
        <strain evidence="1 2">JAMM 1525</strain>
    </source>
</reference>
<protein>
    <recommendedName>
        <fullName evidence="3">Uracil-DNA glycosylase-like domain-containing protein</fullName>
    </recommendedName>
</protein>
<organism evidence="1 2">
    <name type="scientific">Amphritea balenae</name>
    <dbReference type="NCBI Taxonomy" id="452629"/>
    <lineage>
        <taxon>Bacteria</taxon>
        <taxon>Pseudomonadati</taxon>
        <taxon>Pseudomonadota</taxon>
        <taxon>Gammaproteobacteria</taxon>
        <taxon>Oceanospirillales</taxon>
        <taxon>Oceanospirillaceae</taxon>
        <taxon>Amphritea</taxon>
    </lineage>
</organism>
<dbReference type="OrthoDB" id="573462at2"/>
<dbReference type="AlphaFoldDB" id="A0A3P1SNN9"/>
<dbReference type="Proteomes" id="UP000267535">
    <property type="component" value="Unassembled WGS sequence"/>
</dbReference>
<dbReference type="EMBL" id="RQXV01000007">
    <property type="protein sequence ID" value="RRC98680.1"/>
    <property type="molecule type" value="Genomic_DNA"/>
</dbReference>
<accession>A0A3P1SNN9</accession>
<evidence type="ECO:0000313" key="1">
    <source>
        <dbReference type="EMBL" id="RRC98680.1"/>
    </source>
</evidence>
<name>A0A3P1SNN9_9GAMM</name>
<keyword evidence="2" id="KW-1185">Reference proteome</keyword>